<reference evidence="2" key="1">
    <citation type="submission" date="2019-03" db="EMBL/GenBank/DDBJ databases">
        <authorList>
            <person name="Mank J."/>
            <person name="Almeida P."/>
        </authorList>
    </citation>
    <scope>NUCLEOTIDE SEQUENCE</scope>
    <source>
        <strain evidence="2">78183</strain>
    </source>
</reference>
<gene>
    <name evidence="2" type="ORF">SVIM_LOCUS26941</name>
</gene>
<organism evidence="2">
    <name type="scientific">Salix viminalis</name>
    <name type="common">Common osier</name>
    <name type="synonym">Basket willow</name>
    <dbReference type="NCBI Taxonomy" id="40686"/>
    <lineage>
        <taxon>Eukaryota</taxon>
        <taxon>Viridiplantae</taxon>
        <taxon>Streptophyta</taxon>
        <taxon>Embryophyta</taxon>
        <taxon>Tracheophyta</taxon>
        <taxon>Spermatophyta</taxon>
        <taxon>Magnoliopsida</taxon>
        <taxon>eudicotyledons</taxon>
        <taxon>Gunneridae</taxon>
        <taxon>Pentapetalae</taxon>
        <taxon>rosids</taxon>
        <taxon>fabids</taxon>
        <taxon>Malpighiales</taxon>
        <taxon>Salicaceae</taxon>
        <taxon>Saliceae</taxon>
        <taxon>Salix</taxon>
    </lineage>
</organism>
<evidence type="ECO:0000313" key="2">
    <source>
        <dbReference type="EMBL" id="VFU22712.1"/>
    </source>
</evidence>
<dbReference type="AlphaFoldDB" id="A0A6N2KHK5"/>
<protein>
    <submittedName>
        <fullName evidence="2">Uncharacterized protein</fullName>
    </submittedName>
</protein>
<keyword evidence="1" id="KW-0812">Transmembrane</keyword>
<feature type="transmembrane region" description="Helical" evidence="1">
    <location>
        <begin position="6"/>
        <end position="27"/>
    </location>
</feature>
<dbReference type="EMBL" id="CAADRP010000080">
    <property type="protein sequence ID" value="VFU22712.1"/>
    <property type="molecule type" value="Genomic_DNA"/>
</dbReference>
<accession>A0A6N2KHK5</accession>
<evidence type="ECO:0000256" key="1">
    <source>
        <dbReference type="SAM" id="Phobius"/>
    </source>
</evidence>
<feature type="transmembrane region" description="Helical" evidence="1">
    <location>
        <begin position="34"/>
        <end position="61"/>
    </location>
</feature>
<sequence length="76" mass="8597">MFCLKIISWYFFGFALLGVYPFCVLLTSGLHTNLIHVAVLSIFLLANFVKALILLICFFVAGVDSLYCFDQLVIQK</sequence>
<name>A0A6N2KHK5_SALVM</name>
<keyword evidence="1" id="KW-0472">Membrane</keyword>
<proteinExistence type="predicted"/>
<keyword evidence="1" id="KW-1133">Transmembrane helix</keyword>